<dbReference type="EMBL" id="CP011801">
    <property type="protein sequence ID" value="ALA56608.1"/>
    <property type="molecule type" value="Genomic_DNA"/>
</dbReference>
<dbReference type="KEGG" id="nmv:NITMOv2_0168"/>
<evidence type="ECO:0000313" key="3">
    <source>
        <dbReference type="Proteomes" id="UP000069205"/>
    </source>
</evidence>
<dbReference type="STRING" id="42253.NITMOv2_0168"/>
<feature type="region of interest" description="Disordered" evidence="1">
    <location>
        <begin position="1"/>
        <end position="80"/>
    </location>
</feature>
<name>A0A0K2G6N5_NITMO</name>
<organism evidence="2 3">
    <name type="scientific">Nitrospira moscoviensis</name>
    <dbReference type="NCBI Taxonomy" id="42253"/>
    <lineage>
        <taxon>Bacteria</taxon>
        <taxon>Pseudomonadati</taxon>
        <taxon>Nitrospirota</taxon>
        <taxon>Nitrospiria</taxon>
        <taxon>Nitrospirales</taxon>
        <taxon>Nitrospiraceae</taxon>
        <taxon>Nitrospira</taxon>
    </lineage>
</organism>
<sequence length="80" mass="9068">MRETDDKFPSRGGIHMSGHEPMDGTPPQGRRIDTQIHRRRKARALSPLESEWDSSHPGPPEQLRMSRTAEPPASKEKNGR</sequence>
<dbReference type="AlphaFoldDB" id="A0A0K2G6N5"/>
<evidence type="ECO:0000313" key="2">
    <source>
        <dbReference type="EMBL" id="ALA56608.1"/>
    </source>
</evidence>
<protein>
    <submittedName>
        <fullName evidence="2">Uncharacterized protein</fullName>
    </submittedName>
</protein>
<proteinExistence type="predicted"/>
<reference evidence="2 3" key="1">
    <citation type="journal article" date="2015" name="Proc. Natl. Acad. Sci. U.S.A.">
        <title>Expanded metabolic versatility of ubiquitous nitrite-oxidizing bacteria from the genus Nitrospira.</title>
        <authorList>
            <person name="Koch H."/>
            <person name="Lucker S."/>
            <person name="Albertsen M."/>
            <person name="Kitzinger K."/>
            <person name="Herbold C."/>
            <person name="Spieck E."/>
            <person name="Nielsen P.H."/>
            <person name="Wagner M."/>
            <person name="Daims H."/>
        </authorList>
    </citation>
    <scope>NUCLEOTIDE SEQUENCE [LARGE SCALE GENOMIC DNA]</scope>
    <source>
        <strain evidence="2 3">NSP M-1</strain>
    </source>
</reference>
<dbReference type="PATRIC" id="fig|42253.5.peg.165"/>
<accession>A0A0K2G6N5</accession>
<evidence type="ECO:0000256" key="1">
    <source>
        <dbReference type="SAM" id="MobiDB-lite"/>
    </source>
</evidence>
<keyword evidence="3" id="KW-1185">Reference proteome</keyword>
<dbReference type="Proteomes" id="UP000069205">
    <property type="component" value="Chromosome"/>
</dbReference>
<gene>
    <name evidence="2" type="ORF">NITMOv2_0168</name>
</gene>